<organism evidence="2 3">
    <name type="scientific">Vitis vinifera</name>
    <name type="common">Grape</name>
    <dbReference type="NCBI Taxonomy" id="29760"/>
    <lineage>
        <taxon>Eukaryota</taxon>
        <taxon>Viridiplantae</taxon>
        <taxon>Streptophyta</taxon>
        <taxon>Embryophyta</taxon>
        <taxon>Tracheophyta</taxon>
        <taxon>Spermatophyta</taxon>
        <taxon>Magnoliopsida</taxon>
        <taxon>eudicotyledons</taxon>
        <taxon>Gunneridae</taxon>
        <taxon>Pentapetalae</taxon>
        <taxon>rosids</taxon>
        <taxon>Vitales</taxon>
        <taxon>Vitaceae</taxon>
        <taxon>Viteae</taxon>
        <taxon>Vitis</taxon>
    </lineage>
</organism>
<dbReference type="Proteomes" id="UP000288805">
    <property type="component" value="Unassembled WGS sequence"/>
</dbReference>
<comment type="caution">
    <text evidence="2">The sequence shown here is derived from an EMBL/GenBank/DDBJ whole genome shotgun (WGS) entry which is preliminary data.</text>
</comment>
<name>A0A438K5K0_VITVI</name>
<evidence type="ECO:0000256" key="1">
    <source>
        <dbReference type="SAM" id="MobiDB-lite"/>
    </source>
</evidence>
<gene>
    <name evidence="2" type="ORF">CK203_006034</name>
</gene>
<proteinExistence type="predicted"/>
<protein>
    <submittedName>
        <fullName evidence="2">Uncharacterized protein</fullName>
    </submittedName>
</protein>
<sequence length="64" mass="7665">MGDEVRREMSESERERERERLRAREIDSDGMCDARRTGGKGRQAASGWNLRRLSWKWWKGEEQP</sequence>
<reference evidence="2 3" key="1">
    <citation type="journal article" date="2018" name="PLoS Genet.">
        <title>Population sequencing reveals clonal diversity and ancestral inbreeding in the grapevine cultivar Chardonnay.</title>
        <authorList>
            <person name="Roach M.J."/>
            <person name="Johnson D.L."/>
            <person name="Bohlmann J."/>
            <person name="van Vuuren H.J."/>
            <person name="Jones S.J."/>
            <person name="Pretorius I.S."/>
            <person name="Schmidt S.A."/>
            <person name="Borneman A.R."/>
        </authorList>
    </citation>
    <scope>NUCLEOTIDE SEQUENCE [LARGE SCALE GENOMIC DNA]</scope>
    <source>
        <strain evidence="3">cv. Chardonnay</strain>
        <tissue evidence="2">Leaf</tissue>
    </source>
</reference>
<accession>A0A438K5K0</accession>
<dbReference type="AlphaFoldDB" id="A0A438K5K0"/>
<dbReference type="EMBL" id="QGNW01000015">
    <property type="protein sequence ID" value="RVX16490.1"/>
    <property type="molecule type" value="Genomic_DNA"/>
</dbReference>
<feature type="compositionally biased region" description="Basic and acidic residues" evidence="1">
    <location>
        <begin position="1"/>
        <end position="36"/>
    </location>
</feature>
<feature type="region of interest" description="Disordered" evidence="1">
    <location>
        <begin position="1"/>
        <end position="46"/>
    </location>
</feature>
<evidence type="ECO:0000313" key="2">
    <source>
        <dbReference type="EMBL" id="RVX16490.1"/>
    </source>
</evidence>
<evidence type="ECO:0000313" key="3">
    <source>
        <dbReference type="Proteomes" id="UP000288805"/>
    </source>
</evidence>